<evidence type="ECO:0000259" key="6">
    <source>
        <dbReference type="PROSITE" id="PS50983"/>
    </source>
</evidence>
<dbReference type="RefSeq" id="WP_111254718.1">
    <property type="nucleotide sequence ID" value="NZ_POTW01000021.1"/>
</dbReference>
<evidence type="ECO:0000256" key="4">
    <source>
        <dbReference type="ARBA" id="ARBA00022729"/>
    </source>
</evidence>
<organism evidence="7 8">
    <name type="scientific">Jiangella anatolica</name>
    <dbReference type="NCBI Taxonomy" id="2670374"/>
    <lineage>
        <taxon>Bacteria</taxon>
        <taxon>Bacillati</taxon>
        <taxon>Actinomycetota</taxon>
        <taxon>Actinomycetes</taxon>
        <taxon>Jiangellales</taxon>
        <taxon>Jiangellaceae</taxon>
        <taxon>Jiangella</taxon>
    </lineage>
</organism>
<sequence>MTTLSAAVPEIHDDATRRQFLAVLAAAGLVAACGADDDTGATEEAGTRTVAGAYGDVEIPVAPRRILADLMTLDYLVALGFDTSRIVGVFGATWFAQDPSHYLYDEVSREGLVDPGFAFEANLETVAAAEPDLILAPFDQIDGMEQQDELARIAPLLVVPTSQTRDPATRYGGTASFQDWRSTLRAYGALLELEDEAEAYIAESERLLADLRDEHADAIASTTVTEAKSTPDSMAINALSTAGESGVLGTILLSELGFTAPPQLDGVVPDEYGTIALSAENLGLVDADLLFLEVREESTEHEQSPLWPTLDVVRRDRVVIVGNHWEFGGAVAARRVIEDIDDALTLMGA</sequence>
<dbReference type="PANTHER" id="PTHR30532">
    <property type="entry name" value="IRON III DICITRATE-BINDING PERIPLASMIC PROTEIN"/>
    <property type="match status" value="1"/>
</dbReference>
<dbReference type="AlphaFoldDB" id="A0A2W2B8J1"/>
<keyword evidence="8" id="KW-1185">Reference proteome</keyword>
<comment type="caution">
    <text evidence="7">The sequence shown here is derived from an EMBL/GenBank/DDBJ whole genome shotgun (WGS) entry which is preliminary data.</text>
</comment>
<feature type="domain" description="Fe/B12 periplasmic-binding" evidence="6">
    <location>
        <begin position="64"/>
        <end position="348"/>
    </location>
</feature>
<evidence type="ECO:0000256" key="1">
    <source>
        <dbReference type="ARBA" id="ARBA00004196"/>
    </source>
</evidence>
<dbReference type="GO" id="GO:1901678">
    <property type="term" value="P:iron coordination entity transport"/>
    <property type="evidence" value="ECO:0007669"/>
    <property type="project" value="UniProtKB-ARBA"/>
</dbReference>
<evidence type="ECO:0000313" key="8">
    <source>
        <dbReference type="Proteomes" id="UP000248764"/>
    </source>
</evidence>
<dbReference type="InterPro" id="IPR006311">
    <property type="entry name" value="TAT_signal"/>
</dbReference>
<reference evidence="7 8" key="1">
    <citation type="submission" date="2018-01" db="EMBL/GenBank/DDBJ databases">
        <title>Draft genome sequence of Jiangella sp. GTF31.</title>
        <authorList>
            <person name="Sahin N."/>
            <person name="Ay H."/>
            <person name="Saygin H."/>
        </authorList>
    </citation>
    <scope>NUCLEOTIDE SEQUENCE [LARGE SCALE GENOMIC DNA]</scope>
    <source>
        <strain evidence="7 8">GTF31</strain>
    </source>
</reference>
<evidence type="ECO:0000313" key="7">
    <source>
        <dbReference type="EMBL" id="PZF83821.1"/>
    </source>
</evidence>
<dbReference type="Proteomes" id="UP000248764">
    <property type="component" value="Unassembled WGS sequence"/>
</dbReference>
<dbReference type="InterPro" id="IPR051313">
    <property type="entry name" value="Bact_iron-sidero_bind"/>
</dbReference>
<dbReference type="SUPFAM" id="SSF53807">
    <property type="entry name" value="Helical backbone' metal receptor"/>
    <property type="match status" value="1"/>
</dbReference>
<name>A0A2W2B8J1_9ACTN</name>
<keyword evidence="3" id="KW-0813">Transport</keyword>
<dbReference type="Pfam" id="PF01497">
    <property type="entry name" value="Peripla_BP_2"/>
    <property type="match status" value="1"/>
</dbReference>
<gene>
    <name evidence="7" type="ORF">C1I92_11075</name>
</gene>
<keyword evidence="4" id="KW-0732">Signal</keyword>
<proteinExistence type="inferred from homology"/>
<dbReference type="PROSITE" id="PS51318">
    <property type="entry name" value="TAT"/>
    <property type="match status" value="1"/>
</dbReference>
<dbReference type="EMBL" id="POTW01000021">
    <property type="protein sequence ID" value="PZF83821.1"/>
    <property type="molecule type" value="Genomic_DNA"/>
</dbReference>
<dbReference type="PANTHER" id="PTHR30532:SF1">
    <property type="entry name" value="IRON(3+)-HYDROXAMATE-BINDING PROTEIN FHUD"/>
    <property type="match status" value="1"/>
</dbReference>
<protein>
    <recommendedName>
        <fullName evidence="6">Fe/B12 periplasmic-binding domain-containing protein</fullName>
    </recommendedName>
</protein>
<dbReference type="GO" id="GO:0030288">
    <property type="term" value="C:outer membrane-bounded periplasmic space"/>
    <property type="evidence" value="ECO:0007669"/>
    <property type="project" value="TreeGrafter"/>
</dbReference>
<dbReference type="Gene3D" id="3.40.50.1980">
    <property type="entry name" value="Nitrogenase molybdenum iron protein domain"/>
    <property type="match status" value="2"/>
</dbReference>
<dbReference type="InterPro" id="IPR002491">
    <property type="entry name" value="ABC_transptr_periplasmic_BD"/>
</dbReference>
<dbReference type="PROSITE" id="PS50983">
    <property type="entry name" value="FE_B12_PBP"/>
    <property type="match status" value="1"/>
</dbReference>
<evidence type="ECO:0000256" key="3">
    <source>
        <dbReference type="ARBA" id="ARBA00022448"/>
    </source>
</evidence>
<evidence type="ECO:0000256" key="5">
    <source>
        <dbReference type="SAM" id="Coils"/>
    </source>
</evidence>
<feature type="coiled-coil region" evidence="5">
    <location>
        <begin position="190"/>
        <end position="221"/>
    </location>
</feature>
<comment type="similarity">
    <text evidence="2">Belongs to the bacterial solute-binding protein 8 family.</text>
</comment>
<accession>A0A2W2B8J1</accession>
<keyword evidence="5" id="KW-0175">Coiled coil</keyword>
<comment type="subcellular location">
    <subcellularLocation>
        <location evidence="1">Cell envelope</location>
    </subcellularLocation>
</comment>
<evidence type="ECO:0000256" key="2">
    <source>
        <dbReference type="ARBA" id="ARBA00008814"/>
    </source>
</evidence>